<feature type="compositionally biased region" description="Polar residues" evidence="2">
    <location>
        <begin position="358"/>
        <end position="369"/>
    </location>
</feature>
<dbReference type="OrthoDB" id="331602at2759"/>
<keyword evidence="5" id="KW-1185">Reference proteome</keyword>
<proteinExistence type="predicted"/>
<dbReference type="GO" id="GO:0032153">
    <property type="term" value="C:cell division site"/>
    <property type="evidence" value="ECO:0007669"/>
    <property type="project" value="TreeGrafter"/>
</dbReference>
<dbReference type="Pfam" id="PF00611">
    <property type="entry name" value="FCH"/>
    <property type="match status" value="1"/>
</dbReference>
<feature type="compositionally biased region" description="Polar residues" evidence="2">
    <location>
        <begin position="574"/>
        <end position="583"/>
    </location>
</feature>
<dbReference type="PROSITE" id="PS51072">
    <property type="entry name" value="MHD"/>
    <property type="match status" value="1"/>
</dbReference>
<dbReference type="InterPro" id="IPR018808">
    <property type="entry name" value="Muniscin_C"/>
</dbReference>
<dbReference type="Pfam" id="PF10291">
    <property type="entry name" value="muHD"/>
    <property type="match status" value="1"/>
</dbReference>
<dbReference type="SUPFAM" id="SSF103657">
    <property type="entry name" value="BAR/IMD domain-like"/>
    <property type="match status" value="1"/>
</dbReference>
<feature type="compositionally biased region" description="Basic and acidic residues" evidence="2">
    <location>
        <begin position="370"/>
        <end position="382"/>
    </location>
</feature>
<dbReference type="GO" id="GO:0030139">
    <property type="term" value="C:endocytic vesicle"/>
    <property type="evidence" value="ECO:0007669"/>
    <property type="project" value="TreeGrafter"/>
</dbReference>
<dbReference type="InterPro" id="IPR001060">
    <property type="entry name" value="FCH_dom"/>
</dbReference>
<dbReference type="InterPro" id="IPR027267">
    <property type="entry name" value="AH/BAR_dom_sf"/>
</dbReference>
<feature type="region of interest" description="Disordered" evidence="2">
    <location>
        <begin position="571"/>
        <end position="597"/>
    </location>
</feature>
<dbReference type="SMART" id="SM00055">
    <property type="entry name" value="FCH"/>
    <property type="match status" value="1"/>
</dbReference>
<protein>
    <recommendedName>
        <fullName evidence="3">MHD domain-containing protein</fullName>
    </recommendedName>
</protein>
<dbReference type="HOGENOM" id="CLU_011037_0_0_1"/>
<evidence type="ECO:0000313" key="5">
    <source>
        <dbReference type="Proteomes" id="UP000054466"/>
    </source>
</evidence>
<dbReference type="RefSeq" id="XP_016245502.1">
    <property type="nucleotide sequence ID" value="XM_016395646.1"/>
</dbReference>
<dbReference type="VEuPathDB" id="FungiDB:PV07_08477"/>
<evidence type="ECO:0000259" key="3">
    <source>
        <dbReference type="PROSITE" id="PS51072"/>
    </source>
</evidence>
<feature type="compositionally biased region" description="Polar residues" evidence="2">
    <location>
        <begin position="391"/>
        <end position="409"/>
    </location>
</feature>
<feature type="compositionally biased region" description="Polar residues" evidence="2">
    <location>
        <begin position="271"/>
        <end position="281"/>
    </location>
</feature>
<accession>A0A0D1ZC04</accession>
<dbReference type="Gene3D" id="2.60.40.1170">
    <property type="entry name" value="Mu homology domain, subdomain B"/>
    <property type="match status" value="2"/>
</dbReference>
<dbReference type="PANTHER" id="PTHR23065">
    <property type="entry name" value="PROLINE-SERINE-THREONINE PHOSPHATASE INTERACTING PROTEIN 1"/>
    <property type="match status" value="1"/>
</dbReference>
<evidence type="ECO:0000256" key="1">
    <source>
        <dbReference type="ARBA" id="ARBA00022583"/>
    </source>
</evidence>
<dbReference type="GO" id="GO:0005886">
    <property type="term" value="C:plasma membrane"/>
    <property type="evidence" value="ECO:0007669"/>
    <property type="project" value="TreeGrafter"/>
</dbReference>
<feature type="domain" description="MHD" evidence="3">
    <location>
        <begin position="595"/>
        <end position="862"/>
    </location>
</feature>
<dbReference type="Gene3D" id="1.20.1270.60">
    <property type="entry name" value="Arfaptin homology (AH) domain/BAR domain"/>
    <property type="match status" value="1"/>
</dbReference>
<dbReference type="AlphaFoldDB" id="A0A0D1ZC04"/>
<feature type="region of interest" description="Disordered" evidence="2">
    <location>
        <begin position="141"/>
        <end position="161"/>
    </location>
</feature>
<dbReference type="Proteomes" id="UP000054466">
    <property type="component" value="Unassembled WGS sequence"/>
</dbReference>
<dbReference type="CDD" id="cd07650">
    <property type="entry name" value="F-BAR_Syp1p_like"/>
    <property type="match status" value="1"/>
</dbReference>
<sequence length="876" mass="95293">MSTTDFQRTEYLNLLASLQPEQAVNILNDRVTLITKINNDIADWLQERRKVEEAYVAGLRKLARRPQQDGAVALGIFQMPWQRIVSGTENLAASHETLATKIETDVETPLRSWATRNKAMHGLNTAQANLTSIAKELSSAQRKAAKGGRRADTASTTVEDSSRQWEAQAPYVFEQLQVLDEIRVNHLRDVLTQFQTHEVDCIEKNKVSAESCLNALLNVETADEIKTFAARAASGGAGPLRRLSSATAGGRPTSSSLRAPPTPPPPRGTSEGQNQRSNSFAGQDRLAPLPDAPTPHKEKSKLGGLKRLGTVMNRRKSTVPPVPPTEEKRRTRFVPFRRGDSSRSFQDLEESGQDLTPAATQDRPTSSVSQDRRHDLPIRDMSEPPLPLPLTNGTTQPQSPLESQPSVAPTQPGLADNINPPPAQFSNNPYQQAAFQPPPVAETVNPMVQAQQEAALASGSVDESARNFMIRDKPIEEDESEAQLAMNNMANQLRSQAQNAGINRVQGSVRGRRDVRNTMYIPSSTEALPHTTRAPAPVAIPENAAPPEGTLASPLQRPPVVGVLHDDHAAMGSDTASMHSSRSLAGPSPHPDLHEPGLNASVIETVHSWFTETGISRSFVLGEVALACNPTGLNDADTETIRIQHFELLDKVAANPIFMSQIKAPEDSTAQAEERAGCYSVLASSLRRPTPMICLKYQLHMEESNLARYSPVLITPAWQIVEGQVSVIVLYSLNPVFGNEPVTLRNVHISVSLDTTGEGTGKATSAMMAPTQGASFRRKTSSVVWRMNEFTVKPEQERLLVRFVTQGGLAKKGGVEVKFEIVGRTASGVGVEKLVVRENDPFADDGGAVEDTEVVKQSWEAVPTKAKLVTGRYTAT</sequence>
<organism evidence="4 5">
    <name type="scientific">Cladophialophora immunda</name>
    <dbReference type="NCBI Taxonomy" id="569365"/>
    <lineage>
        <taxon>Eukaryota</taxon>
        <taxon>Fungi</taxon>
        <taxon>Dikarya</taxon>
        <taxon>Ascomycota</taxon>
        <taxon>Pezizomycotina</taxon>
        <taxon>Eurotiomycetes</taxon>
        <taxon>Chaetothyriomycetidae</taxon>
        <taxon>Chaetothyriales</taxon>
        <taxon>Herpotrichiellaceae</taxon>
        <taxon>Cladophialophora</taxon>
    </lineage>
</organism>
<feature type="region of interest" description="Disordered" evidence="2">
    <location>
        <begin position="233"/>
        <end position="435"/>
    </location>
</feature>
<dbReference type="GO" id="GO:0006897">
    <property type="term" value="P:endocytosis"/>
    <property type="evidence" value="ECO:0007669"/>
    <property type="project" value="UniProtKB-KW"/>
</dbReference>
<dbReference type="GO" id="GO:0032185">
    <property type="term" value="P:septin cytoskeleton organization"/>
    <property type="evidence" value="ECO:0007669"/>
    <property type="project" value="TreeGrafter"/>
</dbReference>
<feature type="compositionally biased region" description="Polar residues" evidence="2">
    <location>
        <begin position="424"/>
        <end position="434"/>
    </location>
</feature>
<evidence type="ECO:0000313" key="4">
    <source>
        <dbReference type="EMBL" id="KIW25286.1"/>
    </source>
</evidence>
<dbReference type="EMBL" id="KN847044">
    <property type="protein sequence ID" value="KIW25286.1"/>
    <property type="molecule type" value="Genomic_DNA"/>
</dbReference>
<keyword evidence="1" id="KW-0254">Endocytosis</keyword>
<dbReference type="FunFam" id="1.20.1270.60:FF:000102">
    <property type="entry name" value="WGS project CABT00000000 data, contig 2.23"/>
    <property type="match status" value="1"/>
</dbReference>
<gene>
    <name evidence="4" type="ORF">PV07_08477</name>
</gene>
<name>A0A0D1ZC04_9EURO</name>
<dbReference type="PANTHER" id="PTHR23065:SF54">
    <property type="entry name" value="SUPPRESSOR OF YEAST PROFILIN DELETION"/>
    <property type="match status" value="1"/>
</dbReference>
<reference evidence="4 5" key="1">
    <citation type="submission" date="2015-01" db="EMBL/GenBank/DDBJ databases">
        <title>The Genome Sequence of Cladophialophora immunda CBS83496.</title>
        <authorList>
            <consortium name="The Broad Institute Genomics Platform"/>
            <person name="Cuomo C."/>
            <person name="de Hoog S."/>
            <person name="Gorbushina A."/>
            <person name="Stielow B."/>
            <person name="Teixiera M."/>
            <person name="Abouelleil A."/>
            <person name="Chapman S.B."/>
            <person name="Priest M."/>
            <person name="Young S.K."/>
            <person name="Wortman J."/>
            <person name="Nusbaum C."/>
            <person name="Birren B."/>
        </authorList>
    </citation>
    <scope>NUCLEOTIDE SEQUENCE [LARGE SCALE GENOMIC DNA]</scope>
    <source>
        <strain evidence="4 5">CBS 83496</strain>
    </source>
</reference>
<dbReference type="GeneID" id="27347671"/>
<dbReference type="InterPro" id="IPR028565">
    <property type="entry name" value="MHD"/>
</dbReference>
<dbReference type="STRING" id="569365.A0A0D1ZC04"/>
<evidence type="ECO:0000256" key="2">
    <source>
        <dbReference type="SAM" id="MobiDB-lite"/>
    </source>
</evidence>